<dbReference type="EMBL" id="ML996219">
    <property type="protein sequence ID" value="KAF2730394.1"/>
    <property type="molecule type" value="Genomic_DNA"/>
</dbReference>
<organism evidence="2 3">
    <name type="scientific">Polyplosphaeria fusca</name>
    <dbReference type="NCBI Taxonomy" id="682080"/>
    <lineage>
        <taxon>Eukaryota</taxon>
        <taxon>Fungi</taxon>
        <taxon>Dikarya</taxon>
        <taxon>Ascomycota</taxon>
        <taxon>Pezizomycotina</taxon>
        <taxon>Dothideomycetes</taxon>
        <taxon>Pleosporomycetidae</taxon>
        <taxon>Pleosporales</taxon>
        <taxon>Tetraplosphaeriaceae</taxon>
        <taxon>Polyplosphaeria</taxon>
    </lineage>
</organism>
<accession>A0A9P4UXJ0</accession>
<feature type="signal peptide" evidence="1">
    <location>
        <begin position="1"/>
        <end position="17"/>
    </location>
</feature>
<protein>
    <submittedName>
        <fullName evidence="2">Uncharacterized protein</fullName>
    </submittedName>
</protein>
<proteinExistence type="predicted"/>
<evidence type="ECO:0000313" key="3">
    <source>
        <dbReference type="Proteomes" id="UP000799444"/>
    </source>
</evidence>
<keyword evidence="3" id="KW-1185">Reference proteome</keyword>
<sequence>MRYAIFSISALLPLIRAQDAPAPTPGGVFQVTMFKGVGFTGEVLRASAVVGQCTNLPESFNDLVKSVSVDDGVDCFIYNAFDCQGFEGGPINTATNQAHSDLSNFPIFDNAVSSFRCELSRF</sequence>
<dbReference type="AlphaFoldDB" id="A0A9P4UXJ0"/>
<name>A0A9P4UXJ0_9PLEO</name>
<evidence type="ECO:0000313" key="2">
    <source>
        <dbReference type="EMBL" id="KAF2730394.1"/>
    </source>
</evidence>
<gene>
    <name evidence="2" type="ORF">EJ04DRAFT_567811</name>
</gene>
<keyword evidence="1" id="KW-0732">Signal</keyword>
<reference evidence="2" key="1">
    <citation type="journal article" date="2020" name="Stud. Mycol.">
        <title>101 Dothideomycetes genomes: a test case for predicting lifestyles and emergence of pathogens.</title>
        <authorList>
            <person name="Haridas S."/>
            <person name="Albert R."/>
            <person name="Binder M."/>
            <person name="Bloem J."/>
            <person name="Labutti K."/>
            <person name="Salamov A."/>
            <person name="Andreopoulos B."/>
            <person name="Baker S."/>
            <person name="Barry K."/>
            <person name="Bills G."/>
            <person name="Bluhm B."/>
            <person name="Cannon C."/>
            <person name="Castanera R."/>
            <person name="Culley D."/>
            <person name="Daum C."/>
            <person name="Ezra D."/>
            <person name="Gonzalez J."/>
            <person name="Henrissat B."/>
            <person name="Kuo A."/>
            <person name="Liang C."/>
            <person name="Lipzen A."/>
            <person name="Lutzoni F."/>
            <person name="Magnuson J."/>
            <person name="Mondo S."/>
            <person name="Nolan M."/>
            <person name="Ohm R."/>
            <person name="Pangilinan J."/>
            <person name="Park H.-J."/>
            <person name="Ramirez L."/>
            <person name="Alfaro M."/>
            <person name="Sun H."/>
            <person name="Tritt A."/>
            <person name="Yoshinaga Y."/>
            <person name="Zwiers L.-H."/>
            <person name="Turgeon B."/>
            <person name="Goodwin S."/>
            <person name="Spatafora J."/>
            <person name="Crous P."/>
            <person name="Grigoriev I."/>
        </authorList>
    </citation>
    <scope>NUCLEOTIDE SEQUENCE</scope>
    <source>
        <strain evidence="2">CBS 125425</strain>
    </source>
</reference>
<dbReference type="Gene3D" id="2.60.20.10">
    <property type="entry name" value="Crystallins"/>
    <property type="match status" value="1"/>
</dbReference>
<comment type="caution">
    <text evidence="2">The sequence shown here is derived from an EMBL/GenBank/DDBJ whole genome shotgun (WGS) entry which is preliminary data.</text>
</comment>
<evidence type="ECO:0000256" key="1">
    <source>
        <dbReference type="SAM" id="SignalP"/>
    </source>
</evidence>
<feature type="chain" id="PRO_5040501419" evidence="1">
    <location>
        <begin position="18"/>
        <end position="122"/>
    </location>
</feature>
<dbReference type="Proteomes" id="UP000799444">
    <property type="component" value="Unassembled WGS sequence"/>
</dbReference>
<dbReference type="OrthoDB" id="2910287at2759"/>